<keyword evidence="5" id="KW-1133">Transmembrane helix</keyword>
<comment type="subcellular location">
    <subcellularLocation>
        <location evidence="1">Golgi apparatus membrane</location>
        <topology evidence="1">Single-pass type II membrane protein</topology>
    </subcellularLocation>
</comment>
<keyword evidence="7" id="KW-0472">Membrane</keyword>
<evidence type="ECO:0000256" key="2">
    <source>
        <dbReference type="ARBA" id="ARBA00007727"/>
    </source>
</evidence>
<reference evidence="10" key="1">
    <citation type="submission" date="2021-03" db="EMBL/GenBank/DDBJ databases">
        <authorList>
            <person name="Li Z."/>
            <person name="Yang C."/>
        </authorList>
    </citation>
    <scope>NUCLEOTIDE SEQUENCE</scope>
    <source>
        <strain evidence="10">Dzin_1.0</strain>
        <tissue evidence="10">Leaf</tissue>
    </source>
</reference>
<keyword evidence="6" id="KW-0333">Golgi apparatus</keyword>
<dbReference type="Pfam" id="PF13839">
    <property type="entry name" value="PC-Esterase"/>
    <property type="match status" value="1"/>
</dbReference>
<dbReference type="GO" id="GO:1990538">
    <property type="term" value="F:xylan O-acetyltransferase activity"/>
    <property type="evidence" value="ECO:0007669"/>
    <property type="project" value="UniProtKB-ARBA"/>
</dbReference>
<feature type="domain" description="Trichome birefringence-like C-terminal" evidence="8">
    <location>
        <begin position="68"/>
        <end position="356"/>
    </location>
</feature>
<evidence type="ECO:0000313" key="11">
    <source>
        <dbReference type="Proteomes" id="UP001085076"/>
    </source>
</evidence>
<dbReference type="GO" id="GO:0000139">
    <property type="term" value="C:Golgi membrane"/>
    <property type="evidence" value="ECO:0007669"/>
    <property type="project" value="UniProtKB-SubCell"/>
</dbReference>
<organism evidence="10 11">
    <name type="scientific">Dioscorea zingiberensis</name>
    <dbReference type="NCBI Taxonomy" id="325984"/>
    <lineage>
        <taxon>Eukaryota</taxon>
        <taxon>Viridiplantae</taxon>
        <taxon>Streptophyta</taxon>
        <taxon>Embryophyta</taxon>
        <taxon>Tracheophyta</taxon>
        <taxon>Spermatophyta</taxon>
        <taxon>Magnoliopsida</taxon>
        <taxon>Liliopsida</taxon>
        <taxon>Dioscoreales</taxon>
        <taxon>Dioscoreaceae</taxon>
        <taxon>Dioscorea</taxon>
    </lineage>
</organism>
<dbReference type="InterPro" id="IPR026057">
    <property type="entry name" value="TBL_C"/>
</dbReference>
<dbReference type="InterPro" id="IPR029962">
    <property type="entry name" value="TBL"/>
</dbReference>
<keyword evidence="4" id="KW-0735">Signal-anchor</keyword>
<accession>A0A9D5CF07</accession>
<evidence type="ECO:0000259" key="8">
    <source>
        <dbReference type="Pfam" id="PF13839"/>
    </source>
</evidence>
<dbReference type="OrthoDB" id="630188at2759"/>
<proteinExistence type="inferred from homology"/>
<gene>
    <name evidence="10" type="ORF">J5N97_019668</name>
</gene>
<dbReference type="Proteomes" id="UP001085076">
    <property type="component" value="Miscellaneous, Linkage group lg05"/>
</dbReference>
<evidence type="ECO:0000313" key="10">
    <source>
        <dbReference type="EMBL" id="KAJ0971709.1"/>
    </source>
</evidence>
<evidence type="ECO:0000256" key="4">
    <source>
        <dbReference type="ARBA" id="ARBA00022968"/>
    </source>
</evidence>
<evidence type="ECO:0000256" key="5">
    <source>
        <dbReference type="ARBA" id="ARBA00022989"/>
    </source>
</evidence>
<dbReference type="EMBL" id="JAGGNH010000005">
    <property type="protein sequence ID" value="KAJ0971709.1"/>
    <property type="molecule type" value="Genomic_DNA"/>
</dbReference>
<keyword evidence="3" id="KW-0812">Transmembrane</keyword>
<sequence>MKELGVKEQNLKKVVCDLSVGKWIPNPAGPAYTDRTCNFIAGYTNCLKNGRPDRGYLHWKWKPSGCDLPPFDPLKFLNAMRGKSWAFIGDSIFHNHVHSLLCLLSEVEEPHDIYHDSTFNTRTWYFPSYNIKIYNIWAPFLVQYENSHGGGNIHLHLDILDSKWTSVYNKYDYVVITGSQWFYKSSIIYENDQVIGCHYCHDLRLKEVGSPDAYRKALQLALNFIAKSEHKPVVIVRTWSPSHYENGEWPNERICNRTQPFKEGEINGDPYDLQMRNVEIEEFEKAEAIGASNGVRMELLDTYHLSLLRPDGHPGPYGKYHPFDDDGDKKRKVENDCLHWCLPGPIDTWNDLLMKMVINGDAHDSLSDLSWNGGHTHHSHV</sequence>
<evidence type="ECO:0000256" key="7">
    <source>
        <dbReference type="ARBA" id="ARBA00023136"/>
    </source>
</evidence>
<dbReference type="PANTHER" id="PTHR32285">
    <property type="entry name" value="PROTEIN TRICHOME BIREFRINGENCE-LIKE 9-RELATED"/>
    <property type="match status" value="1"/>
</dbReference>
<name>A0A9D5CF07_9LILI</name>
<evidence type="ECO:0000259" key="9">
    <source>
        <dbReference type="Pfam" id="PF14416"/>
    </source>
</evidence>
<feature type="domain" description="Trichome birefringence-like N-terminal" evidence="9">
    <location>
        <begin position="16"/>
        <end position="67"/>
    </location>
</feature>
<dbReference type="PANTHER" id="PTHR32285:SF324">
    <property type="entry name" value="PROTEIN TRICHOME BIREFRINGENCE-LIKE 25"/>
    <property type="match status" value="1"/>
</dbReference>
<dbReference type="InterPro" id="IPR025846">
    <property type="entry name" value="TBL_N"/>
</dbReference>
<evidence type="ECO:0000256" key="6">
    <source>
        <dbReference type="ARBA" id="ARBA00023034"/>
    </source>
</evidence>
<protein>
    <recommendedName>
        <fullName evidence="12">Trichome birefringence-like N-terminal domain-containing protein</fullName>
    </recommendedName>
</protein>
<keyword evidence="11" id="KW-1185">Reference proteome</keyword>
<dbReference type="Pfam" id="PF14416">
    <property type="entry name" value="PMR5N"/>
    <property type="match status" value="1"/>
</dbReference>
<dbReference type="AlphaFoldDB" id="A0A9D5CF07"/>
<comment type="caution">
    <text evidence="10">The sequence shown here is derived from an EMBL/GenBank/DDBJ whole genome shotgun (WGS) entry which is preliminary data.</text>
</comment>
<reference evidence="10" key="2">
    <citation type="journal article" date="2022" name="Hortic Res">
        <title>The genome of Dioscorea zingiberensis sheds light on the biosynthesis, origin and evolution of the medicinally important diosgenin saponins.</title>
        <authorList>
            <person name="Li Y."/>
            <person name="Tan C."/>
            <person name="Li Z."/>
            <person name="Guo J."/>
            <person name="Li S."/>
            <person name="Chen X."/>
            <person name="Wang C."/>
            <person name="Dai X."/>
            <person name="Yang H."/>
            <person name="Song W."/>
            <person name="Hou L."/>
            <person name="Xu J."/>
            <person name="Tong Z."/>
            <person name="Xu A."/>
            <person name="Yuan X."/>
            <person name="Wang W."/>
            <person name="Yang Q."/>
            <person name="Chen L."/>
            <person name="Sun Z."/>
            <person name="Wang K."/>
            <person name="Pan B."/>
            <person name="Chen J."/>
            <person name="Bao Y."/>
            <person name="Liu F."/>
            <person name="Qi X."/>
            <person name="Gang D.R."/>
            <person name="Wen J."/>
            <person name="Li J."/>
        </authorList>
    </citation>
    <scope>NUCLEOTIDE SEQUENCE</scope>
    <source>
        <strain evidence="10">Dzin_1.0</strain>
    </source>
</reference>
<evidence type="ECO:0000256" key="1">
    <source>
        <dbReference type="ARBA" id="ARBA00004323"/>
    </source>
</evidence>
<evidence type="ECO:0000256" key="3">
    <source>
        <dbReference type="ARBA" id="ARBA00022692"/>
    </source>
</evidence>
<evidence type="ECO:0008006" key="12">
    <source>
        <dbReference type="Google" id="ProtNLM"/>
    </source>
</evidence>
<comment type="similarity">
    <text evidence="2">Belongs to the PC-esterase family. TBL subfamily.</text>
</comment>